<organism evidence="4 5">
    <name type="scientific">Oceanobacillus halophilus</name>
    <dbReference type="NCBI Taxonomy" id="930130"/>
    <lineage>
        <taxon>Bacteria</taxon>
        <taxon>Bacillati</taxon>
        <taxon>Bacillota</taxon>
        <taxon>Bacilli</taxon>
        <taxon>Bacillales</taxon>
        <taxon>Bacillaceae</taxon>
        <taxon>Oceanobacillus</taxon>
    </lineage>
</organism>
<dbReference type="OrthoDB" id="4975281at2"/>
<keyword evidence="3" id="KW-0812">Transmembrane</keyword>
<dbReference type="InterPro" id="IPR042565">
    <property type="entry name" value="T7SS_EssB_C"/>
</dbReference>
<dbReference type="RefSeq" id="WP_121204024.1">
    <property type="nucleotide sequence ID" value="NZ_RBZP01000005.1"/>
</dbReference>
<dbReference type="Proteomes" id="UP000269301">
    <property type="component" value="Unassembled WGS sequence"/>
</dbReference>
<evidence type="ECO:0000256" key="2">
    <source>
        <dbReference type="SAM" id="MobiDB-lite"/>
    </source>
</evidence>
<name>A0A495A3F2_9BACI</name>
<evidence type="ECO:0000313" key="5">
    <source>
        <dbReference type="Proteomes" id="UP000269301"/>
    </source>
</evidence>
<feature type="transmembrane region" description="Helical" evidence="3">
    <location>
        <begin position="220"/>
        <end position="241"/>
    </location>
</feature>
<reference evidence="4 5" key="1">
    <citation type="journal article" date="2016" name="Int. J. Syst. Evol. Microbiol.">
        <title>Oceanobacillus halophilus sp. nov., a novel moderately halophilic bacterium from a hypersaline lake.</title>
        <authorList>
            <person name="Amoozegar M.A."/>
            <person name="Bagheri M."/>
            <person name="Makhdoumi A."/>
            <person name="Nikou M.M."/>
            <person name="Fazeli S.A.S."/>
            <person name="Schumann P."/>
            <person name="Sproer C."/>
            <person name="Sanchez-Porro C."/>
            <person name="Ventosa A."/>
        </authorList>
    </citation>
    <scope>NUCLEOTIDE SEQUENCE [LARGE SCALE GENOMIC DNA]</scope>
    <source>
        <strain evidence="4 5">DSM 23996</strain>
    </source>
</reference>
<sequence>MNEDKPTYWESKLEAKIYAEKEKIDIIFHRAKVKLHDELEIHLLKSMNPEFQKDFILTDDQLTIRILPPSTYEPLHHIYRKSAQSKWQLVYNLIQSIQHHSLSRLHLWVCPENILMDQGLMPHFLHYGVKESIPPYEEDPERLWMETKATVAAIVEQKYDFMTYLSHHETIDLTPVTKKIMDAASYDELLTIADENIKREEAYEKTVVHIPKKKWKVQRYGILALGILLIPAIILSVYGFFFKIPETQAYVESNRYYMQNQYSSVVESLNGYDAEDMPYSVQYQLATAYMMNESLTEEQRKNVENTITLQSDNRYFLYWIDIGRGNYQEAIDIARLLEDRDLIVYGLLQLREAVKTDESLSGDERETELDSIQREIDDYLEEMQEETQEDTEESNLTE</sequence>
<comment type="similarity">
    <text evidence="1">Belongs to the EssB family.</text>
</comment>
<dbReference type="NCBIfam" id="TIGR03926">
    <property type="entry name" value="T7_EssB"/>
    <property type="match status" value="1"/>
</dbReference>
<keyword evidence="3" id="KW-0472">Membrane</keyword>
<evidence type="ECO:0000256" key="1">
    <source>
        <dbReference type="ARBA" id="ARBA00010163"/>
    </source>
</evidence>
<keyword evidence="3" id="KW-1133">Transmembrane helix</keyword>
<dbReference type="InterPro" id="IPR018778">
    <property type="entry name" value="T7SS_EssB"/>
</dbReference>
<dbReference type="Pfam" id="PF10140">
    <property type="entry name" value="YukC"/>
    <property type="match status" value="1"/>
</dbReference>
<dbReference type="Gene3D" id="1.10.510.10">
    <property type="entry name" value="Transferase(Phosphotransferase) domain 1"/>
    <property type="match status" value="1"/>
</dbReference>
<dbReference type="Gene3D" id="1.25.40.680">
    <property type="entry name" value="Type VII secretion system EssB, C-terminal-like domain"/>
    <property type="match status" value="1"/>
</dbReference>
<dbReference type="AlphaFoldDB" id="A0A495A3F2"/>
<evidence type="ECO:0000313" key="4">
    <source>
        <dbReference type="EMBL" id="RKQ33909.1"/>
    </source>
</evidence>
<dbReference type="EMBL" id="RBZP01000005">
    <property type="protein sequence ID" value="RKQ33909.1"/>
    <property type="molecule type" value="Genomic_DNA"/>
</dbReference>
<feature type="region of interest" description="Disordered" evidence="2">
    <location>
        <begin position="379"/>
        <end position="398"/>
    </location>
</feature>
<gene>
    <name evidence="4" type="primary">essB</name>
    <name evidence="4" type="ORF">D8M06_08775</name>
</gene>
<accession>A0A495A3F2</accession>
<protein>
    <submittedName>
        <fullName evidence="4">Type VII secretion protein EssB</fullName>
    </submittedName>
</protein>
<keyword evidence="5" id="KW-1185">Reference proteome</keyword>
<evidence type="ECO:0000256" key="3">
    <source>
        <dbReference type="SAM" id="Phobius"/>
    </source>
</evidence>
<comment type="caution">
    <text evidence="4">The sequence shown here is derived from an EMBL/GenBank/DDBJ whole genome shotgun (WGS) entry which is preliminary data.</text>
</comment>
<proteinExistence type="inferred from homology"/>